<dbReference type="AlphaFoldDB" id="A0A395RFN4"/>
<evidence type="ECO:0000313" key="2">
    <source>
        <dbReference type="Proteomes" id="UP000266234"/>
    </source>
</evidence>
<dbReference type="OrthoDB" id="5103557at2759"/>
<comment type="caution">
    <text evidence="1">The sequence shown here is derived from an EMBL/GenBank/DDBJ whole genome shotgun (WGS) entry which is preliminary data.</text>
</comment>
<dbReference type="Proteomes" id="UP000266234">
    <property type="component" value="Unassembled WGS sequence"/>
</dbReference>
<reference evidence="1 2" key="1">
    <citation type="journal article" date="2018" name="PLoS Pathog.">
        <title>Evolution of structural diversity of trichothecenes, a family of toxins produced by plant pathogenic and entomopathogenic fungi.</title>
        <authorList>
            <person name="Proctor R.H."/>
            <person name="McCormick S.P."/>
            <person name="Kim H.S."/>
            <person name="Cardoza R.E."/>
            <person name="Stanley A.M."/>
            <person name="Lindo L."/>
            <person name="Kelly A."/>
            <person name="Brown D.W."/>
            <person name="Lee T."/>
            <person name="Vaughan M.M."/>
            <person name="Alexander N.J."/>
            <person name="Busman M."/>
            <person name="Gutierrez S."/>
        </authorList>
    </citation>
    <scope>NUCLEOTIDE SEQUENCE [LARGE SCALE GENOMIC DNA]</scope>
    <source>
        <strain evidence="1 2">NRRL 20695</strain>
    </source>
</reference>
<protein>
    <submittedName>
        <fullName evidence="1">Uncharacterized protein</fullName>
    </submittedName>
</protein>
<organism evidence="1 2">
    <name type="scientific">Fusarium longipes</name>
    <dbReference type="NCBI Taxonomy" id="694270"/>
    <lineage>
        <taxon>Eukaryota</taxon>
        <taxon>Fungi</taxon>
        <taxon>Dikarya</taxon>
        <taxon>Ascomycota</taxon>
        <taxon>Pezizomycotina</taxon>
        <taxon>Sordariomycetes</taxon>
        <taxon>Hypocreomycetidae</taxon>
        <taxon>Hypocreales</taxon>
        <taxon>Nectriaceae</taxon>
        <taxon>Fusarium</taxon>
    </lineage>
</organism>
<dbReference type="EMBL" id="PXOG01000473">
    <property type="protein sequence ID" value="RGP58609.1"/>
    <property type="molecule type" value="Genomic_DNA"/>
</dbReference>
<keyword evidence="2" id="KW-1185">Reference proteome</keyword>
<evidence type="ECO:0000313" key="1">
    <source>
        <dbReference type="EMBL" id="RGP58609.1"/>
    </source>
</evidence>
<proteinExistence type="predicted"/>
<name>A0A395RFN4_9HYPO</name>
<accession>A0A395RFN4</accession>
<gene>
    <name evidence="1" type="ORF">FLONG3_11422</name>
</gene>
<sequence length="387" mass="45073">MPDHQNRQVLEIPPRLYSSLTEWRHFLSVPRRNHIAHQWADLLSTQEFTHVVLEDTPNNLIGLLRAFAAFPNDENIKAAKQAVESVSITVIEDLSGEENQEQREVFGSLPSLLAEAICQMTGLQTISLELEPFTEEEGLKLYNGTMIGQPQIIWPEMHSIRMRGRHTLPAGIMCRCDRLKIKVLNLDGWTKSRAFVKAKAVRNLTRLRLYHRKDQRDDPANDALDFPSTRRSTWKELRDTSVCVRSLKWIVIEEEDCDKSNEFPLISDYSKLEGELETVLKGLKRIKPTRLAFTFDYRRFDSRVIRTDMGAENPTSSRLESSEIKQWHELRINYLMGVRKLQEIWIFTHSALAFVETRNNDGMVTVERRDLDAETNRSMFPWKLLYM</sequence>